<keyword evidence="1" id="KW-0812">Transmembrane</keyword>
<accession>A0A7J2TK85</accession>
<dbReference type="EMBL" id="DSLA01000125">
    <property type="protein sequence ID" value="HEH36017.1"/>
    <property type="molecule type" value="Genomic_DNA"/>
</dbReference>
<dbReference type="AlphaFoldDB" id="A0A7J2TK85"/>
<evidence type="ECO:0000313" key="2">
    <source>
        <dbReference type="EMBL" id="HEH36017.1"/>
    </source>
</evidence>
<keyword evidence="1" id="KW-1133">Transmembrane helix</keyword>
<name>A0A7J2TK85_ARCFL</name>
<proteinExistence type="predicted"/>
<sequence>MENLDELMEDVIKKIRFRDTVAAVAISTAFLAFGILILVLLDVIIVSLAFKIPVSVFLLIIAWASMSVGVYLLTSMPLPVLHTKVVADSEGLEKLLEKGYNGTIFVTKVTFKKIPPKSGLRVNLKLIDVDDEEAKKYAKFGEELSYAIAGAKKIRAKVVSTRKCKVDGVDVITADEIGLYKTTKT</sequence>
<protein>
    <submittedName>
        <fullName evidence="2">Uncharacterized protein</fullName>
    </submittedName>
</protein>
<organism evidence="2">
    <name type="scientific">Archaeoglobus fulgidus</name>
    <dbReference type="NCBI Taxonomy" id="2234"/>
    <lineage>
        <taxon>Archaea</taxon>
        <taxon>Methanobacteriati</taxon>
        <taxon>Methanobacteriota</taxon>
        <taxon>Archaeoglobi</taxon>
        <taxon>Archaeoglobales</taxon>
        <taxon>Archaeoglobaceae</taxon>
        <taxon>Archaeoglobus</taxon>
    </lineage>
</organism>
<feature type="transmembrane region" description="Helical" evidence="1">
    <location>
        <begin position="21"/>
        <end position="50"/>
    </location>
</feature>
<feature type="transmembrane region" description="Helical" evidence="1">
    <location>
        <begin position="56"/>
        <end position="74"/>
    </location>
</feature>
<reference evidence="2" key="1">
    <citation type="journal article" date="2020" name="mSystems">
        <title>Genome- and Community-Level Interaction Insights into Carbon Utilization and Element Cycling Functions of Hydrothermarchaeota in Hydrothermal Sediment.</title>
        <authorList>
            <person name="Zhou Z."/>
            <person name="Liu Y."/>
            <person name="Xu W."/>
            <person name="Pan J."/>
            <person name="Luo Z.H."/>
            <person name="Li M."/>
        </authorList>
    </citation>
    <scope>NUCLEOTIDE SEQUENCE [LARGE SCALE GENOMIC DNA]</scope>
    <source>
        <strain evidence="2">SpSt-26</strain>
    </source>
</reference>
<evidence type="ECO:0000256" key="1">
    <source>
        <dbReference type="SAM" id="Phobius"/>
    </source>
</evidence>
<comment type="caution">
    <text evidence="2">The sequence shown here is derived from an EMBL/GenBank/DDBJ whole genome shotgun (WGS) entry which is preliminary data.</text>
</comment>
<keyword evidence="1" id="KW-0472">Membrane</keyword>
<gene>
    <name evidence="2" type="ORF">ENP88_07800</name>
</gene>